<protein>
    <submittedName>
        <fullName evidence="1">Uncharacterized protein</fullName>
    </submittedName>
</protein>
<dbReference type="AlphaFoldDB" id="A0A9K3E5Q0"/>
<evidence type="ECO:0000313" key="2">
    <source>
        <dbReference type="Proteomes" id="UP000215914"/>
    </source>
</evidence>
<comment type="caution">
    <text evidence="1">The sequence shown here is derived from an EMBL/GenBank/DDBJ whole genome shotgun (WGS) entry which is preliminary data.</text>
</comment>
<sequence length="92" mass="9732">MHLPSSFLSIERDLANGATLTVPEGGDLIGDRNLSMVTMAVEVEVEVELCGGGGGELWRSCEGDNWNLSTMTVARGGAVSMVIVTSVNYPYP</sequence>
<gene>
    <name evidence="1" type="ORF">HanXRQr2_Chr14g0624331</name>
</gene>
<keyword evidence="2" id="KW-1185">Reference proteome</keyword>
<proteinExistence type="predicted"/>
<reference evidence="1" key="2">
    <citation type="submission" date="2020-06" db="EMBL/GenBank/DDBJ databases">
        <title>Helianthus annuus Genome sequencing and assembly Release 2.</title>
        <authorList>
            <person name="Gouzy J."/>
            <person name="Langlade N."/>
            <person name="Munos S."/>
        </authorList>
    </citation>
    <scope>NUCLEOTIDE SEQUENCE</scope>
    <source>
        <tissue evidence="1">Leaves</tissue>
    </source>
</reference>
<dbReference type="Proteomes" id="UP000215914">
    <property type="component" value="Unassembled WGS sequence"/>
</dbReference>
<name>A0A9K3E5Q0_HELAN</name>
<reference evidence="1" key="1">
    <citation type="journal article" date="2017" name="Nature">
        <title>The sunflower genome provides insights into oil metabolism, flowering and Asterid evolution.</title>
        <authorList>
            <person name="Badouin H."/>
            <person name="Gouzy J."/>
            <person name="Grassa C.J."/>
            <person name="Murat F."/>
            <person name="Staton S.E."/>
            <person name="Cottret L."/>
            <person name="Lelandais-Briere C."/>
            <person name="Owens G.L."/>
            <person name="Carrere S."/>
            <person name="Mayjonade B."/>
            <person name="Legrand L."/>
            <person name="Gill N."/>
            <person name="Kane N.C."/>
            <person name="Bowers J.E."/>
            <person name="Hubner S."/>
            <person name="Bellec A."/>
            <person name="Berard A."/>
            <person name="Berges H."/>
            <person name="Blanchet N."/>
            <person name="Boniface M.C."/>
            <person name="Brunel D."/>
            <person name="Catrice O."/>
            <person name="Chaidir N."/>
            <person name="Claudel C."/>
            <person name="Donnadieu C."/>
            <person name="Faraut T."/>
            <person name="Fievet G."/>
            <person name="Helmstetter N."/>
            <person name="King M."/>
            <person name="Knapp S.J."/>
            <person name="Lai Z."/>
            <person name="Le Paslier M.C."/>
            <person name="Lippi Y."/>
            <person name="Lorenzon L."/>
            <person name="Mandel J.R."/>
            <person name="Marage G."/>
            <person name="Marchand G."/>
            <person name="Marquand E."/>
            <person name="Bret-Mestries E."/>
            <person name="Morien E."/>
            <person name="Nambeesan S."/>
            <person name="Nguyen T."/>
            <person name="Pegot-Espagnet P."/>
            <person name="Pouilly N."/>
            <person name="Raftis F."/>
            <person name="Sallet E."/>
            <person name="Schiex T."/>
            <person name="Thomas J."/>
            <person name="Vandecasteele C."/>
            <person name="Vares D."/>
            <person name="Vear F."/>
            <person name="Vautrin S."/>
            <person name="Crespi M."/>
            <person name="Mangin B."/>
            <person name="Burke J.M."/>
            <person name="Salse J."/>
            <person name="Munos S."/>
            <person name="Vincourt P."/>
            <person name="Rieseberg L.H."/>
            <person name="Langlade N.B."/>
        </authorList>
    </citation>
    <scope>NUCLEOTIDE SEQUENCE</scope>
    <source>
        <tissue evidence="1">Leaves</tissue>
    </source>
</reference>
<organism evidence="1 2">
    <name type="scientific">Helianthus annuus</name>
    <name type="common">Common sunflower</name>
    <dbReference type="NCBI Taxonomy" id="4232"/>
    <lineage>
        <taxon>Eukaryota</taxon>
        <taxon>Viridiplantae</taxon>
        <taxon>Streptophyta</taxon>
        <taxon>Embryophyta</taxon>
        <taxon>Tracheophyta</taxon>
        <taxon>Spermatophyta</taxon>
        <taxon>Magnoliopsida</taxon>
        <taxon>eudicotyledons</taxon>
        <taxon>Gunneridae</taxon>
        <taxon>Pentapetalae</taxon>
        <taxon>asterids</taxon>
        <taxon>campanulids</taxon>
        <taxon>Asterales</taxon>
        <taxon>Asteraceae</taxon>
        <taxon>Asteroideae</taxon>
        <taxon>Heliantheae alliance</taxon>
        <taxon>Heliantheae</taxon>
        <taxon>Helianthus</taxon>
    </lineage>
</organism>
<accession>A0A9K3E5Q0</accession>
<evidence type="ECO:0000313" key="1">
    <source>
        <dbReference type="EMBL" id="KAF5767437.1"/>
    </source>
</evidence>
<dbReference type="EMBL" id="MNCJ02000329">
    <property type="protein sequence ID" value="KAF5767437.1"/>
    <property type="molecule type" value="Genomic_DNA"/>
</dbReference>
<dbReference type="Gramene" id="mRNA:HanXRQr2_Chr14g0624331">
    <property type="protein sequence ID" value="mRNA:HanXRQr2_Chr14g0624331"/>
    <property type="gene ID" value="HanXRQr2_Chr14g0624331"/>
</dbReference>